<evidence type="ECO:0000256" key="1">
    <source>
        <dbReference type="ARBA" id="ARBA00022737"/>
    </source>
</evidence>
<dbReference type="Pfam" id="PF13432">
    <property type="entry name" value="TPR_16"/>
    <property type="match status" value="1"/>
</dbReference>
<reference evidence="3" key="1">
    <citation type="submission" date="2018-06" db="EMBL/GenBank/DDBJ databases">
        <authorList>
            <person name="Zhirakovskaya E."/>
        </authorList>
    </citation>
    <scope>NUCLEOTIDE SEQUENCE</scope>
</reference>
<evidence type="ECO:0000256" key="2">
    <source>
        <dbReference type="ARBA" id="ARBA00022803"/>
    </source>
</evidence>
<protein>
    <submittedName>
        <fullName evidence="3">Uncharacterized protein</fullName>
    </submittedName>
</protein>
<dbReference type="PANTHER" id="PTHR44943:SF8">
    <property type="entry name" value="TPR REPEAT-CONTAINING PROTEIN MJ0263"/>
    <property type="match status" value="1"/>
</dbReference>
<dbReference type="EMBL" id="UOFF01000214">
    <property type="protein sequence ID" value="VAW56330.1"/>
    <property type="molecule type" value="Genomic_DNA"/>
</dbReference>
<dbReference type="Gene3D" id="1.25.40.10">
    <property type="entry name" value="Tetratricopeptide repeat domain"/>
    <property type="match status" value="1"/>
</dbReference>
<gene>
    <name evidence="3" type="ORF">MNBD_GAMMA07-2658</name>
</gene>
<dbReference type="AlphaFoldDB" id="A0A3B0WV14"/>
<dbReference type="InterPro" id="IPR051685">
    <property type="entry name" value="Ycf3/AcsC/BcsC/TPR_MFPF"/>
</dbReference>
<organism evidence="3">
    <name type="scientific">hydrothermal vent metagenome</name>
    <dbReference type="NCBI Taxonomy" id="652676"/>
    <lineage>
        <taxon>unclassified sequences</taxon>
        <taxon>metagenomes</taxon>
        <taxon>ecological metagenomes</taxon>
    </lineage>
</organism>
<keyword evidence="2" id="KW-0802">TPR repeat</keyword>
<name>A0A3B0WV14_9ZZZZ</name>
<dbReference type="SMART" id="SM00028">
    <property type="entry name" value="TPR"/>
    <property type="match status" value="2"/>
</dbReference>
<proteinExistence type="predicted"/>
<dbReference type="PANTHER" id="PTHR44943">
    <property type="entry name" value="CELLULOSE SYNTHASE OPERON PROTEIN C"/>
    <property type="match status" value="1"/>
</dbReference>
<keyword evidence="1" id="KW-0677">Repeat</keyword>
<evidence type="ECO:0000313" key="3">
    <source>
        <dbReference type="EMBL" id="VAW56330.1"/>
    </source>
</evidence>
<accession>A0A3B0WV14</accession>
<dbReference type="PROSITE" id="PS50005">
    <property type="entry name" value="TPR"/>
    <property type="match status" value="2"/>
</dbReference>
<dbReference type="InterPro" id="IPR011990">
    <property type="entry name" value="TPR-like_helical_dom_sf"/>
</dbReference>
<sequence length="101" mass="11508">MDINSLKLMLENGQDSLILRFGLGQALIKQNDYSQAIEHLLKALKYDPEYSAAYKLLGKAYMKNKQSQLAIEIYKKGIQVADNKGDIQASKEMKVFLKRLL</sequence>
<dbReference type="SUPFAM" id="SSF48452">
    <property type="entry name" value="TPR-like"/>
    <property type="match status" value="1"/>
</dbReference>
<dbReference type="InterPro" id="IPR019734">
    <property type="entry name" value="TPR_rpt"/>
</dbReference>